<evidence type="ECO:0000313" key="2">
    <source>
        <dbReference type="Proteomes" id="UP000470446"/>
    </source>
</evidence>
<proteinExistence type="predicted"/>
<feature type="non-terminal residue" evidence="1">
    <location>
        <position position="1"/>
    </location>
</feature>
<comment type="caution">
    <text evidence="1">The sequence shown here is derived from an EMBL/GenBank/DDBJ whole genome shotgun (WGS) entry which is preliminary data.</text>
</comment>
<name>A0A7K3PSP7_9ACTN</name>
<keyword evidence="1" id="KW-0238">DNA-binding</keyword>
<organism evidence="1 2">
    <name type="scientific">Streptomyces coelicoflavus</name>
    <dbReference type="NCBI Taxonomy" id="285562"/>
    <lineage>
        <taxon>Bacteria</taxon>
        <taxon>Bacillati</taxon>
        <taxon>Actinomycetota</taxon>
        <taxon>Actinomycetes</taxon>
        <taxon>Kitasatosporales</taxon>
        <taxon>Streptomycetaceae</taxon>
        <taxon>Streptomyces</taxon>
    </lineage>
</organism>
<reference evidence="1 2" key="1">
    <citation type="submission" date="2020-01" db="EMBL/GenBank/DDBJ databases">
        <title>Insect and environment-associated Actinomycetes.</title>
        <authorList>
            <person name="Currrie C."/>
            <person name="Chevrette M."/>
            <person name="Carlson C."/>
            <person name="Stubbendieck R."/>
            <person name="Wendt-Pienkowski E."/>
        </authorList>
    </citation>
    <scope>NUCLEOTIDE SEQUENCE [LARGE SCALE GENOMIC DNA]</scope>
    <source>
        <strain evidence="1 2">SID14163</strain>
    </source>
</reference>
<feature type="non-terminal residue" evidence="1">
    <location>
        <position position="131"/>
    </location>
</feature>
<protein>
    <submittedName>
        <fullName evidence="1">DNA-binding protein</fullName>
    </submittedName>
</protein>
<dbReference type="GO" id="GO:0003677">
    <property type="term" value="F:DNA binding"/>
    <property type="evidence" value="ECO:0007669"/>
    <property type="project" value="UniProtKB-KW"/>
</dbReference>
<dbReference type="AlphaFoldDB" id="A0A7K3PSP7"/>
<evidence type="ECO:0000313" key="1">
    <source>
        <dbReference type="EMBL" id="NEB12992.1"/>
    </source>
</evidence>
<sequence length="131" mass="13617">TAAGQALAALATVAELLKEWDEGGPAVLRAGGLSVRDLKRTAVALDVPEPVAAFWVELAYGAGLIASDGGGGTSHAVKAVGDDERYAATPAYDEWRELPPAERWAHLAAVWLTATRTPGVVGGRDAKDRTL</sequence>
<gene>
    <name evidence="1" type="ORF">G3I32_29865</name>
</gene>
<dbReference type="EMBL" id="JAAGMA010000801">
    <property type="protein sequence ID" value="NEB12992.1"/>
    <property type="molecule type" value="Genomic_DNA"/>
</dbReference>
<dbReference type="Proteomes" id="UP000470446">
    <property type="component" value="Unassembled WGS sequence"/>
</dbReference>
<accession>A0A7K3PSP7</accession>